<reference evidence="2" key="1">
    <citation type="submission" date="2019-08" db="EMBL/GenBank/DDBJ databases">
        <authorList>
            <person name="Kucharzyk K."/>
            <person name="Murdoch R.W."/>
            <person name="Higgins S."/>
            <person name="Loffler F."/>
        </authorList>
    </citation>
    <scope>NUCLEOTIDE SEQUENCE</scope>
</reference>
<gene>
    <name evidence="2" type="ORF">SDC9_144730</name>
</gene>
<dbReference type="EMBL" id="VSSQ01043824">
    <property type="protein sequence ID" value="MPM97556.1"/>
    <property type="molecule type" value="Genomic_DNA"/>
</dbReference>
<keyword evidence="1" id="KW-1133">Transmembrane helix</keyword>
<sequence>MNKKGFLLLEYCIALMLASLTLFVFRDTFLQSITTCQKVASDLEIYRVERATMALLRENIGFNVEKVELLEDASGEARVVCQETAAKRNVYYYCSESPTGKHVMTLYQKIKVEDKSSGINPLTTPNMEVTAWHAEKLSEKSFLLAFSIRECSSGREKKFFEVINLCNGRVL</sequence>
<comment type="caution">
    <text evidence="2">The sequence shown here is derived from an EMBL/GenBank/DDBJ whole genome shotgun (WGS) entry which is preliminary data.</text>
</comment>
<keyword evidence="1" id="KW-0812">Transmembrane</keyword>
<organism evidence="2">
    <name type="scientific">bioreactor metagenome</name>
    <dbReference type="NCBI Taxonomy" id="1076179"/>
    <lineage>
        <taxon>unclassified sequences</taxon>
        <taxon>metagenomes</taxon>
        <taxon>ecological metagenomes</taxon>
    </lineage>
</organism>
<feature type="transmembrane region" description="Helical" evidence="1">
    <location>
        <begin position="6"/>
        <end position="25"/>
    </location>
</feature>
<evidence type="ECO:0000313" key="2">
    <source>
        <dbReference type="EMBL" id="MPM97556.1"/>
    </source>
</evidence>
<keyword evidence="1" id="KW-0472">Membrane</keyword>
<protein>
    <recommendedName>
        <fullName evidence="3">Prepilin-type N-terminal cleavage/methylation domain-containing protein</fullName>
    </recommendedName>
</protein>
<name>A0A645E7J4_9ZZZZ</name>
<dbReference type="AlphaFoldDB" id="A0A645E7J4"/>
<evidence type="ECO:0008006" key="3">
    <source>
        <dbReference type="Google" id="ProtNLM"/>
    </source>
</evidence>
<evidence type="ECO:0000256" key="1">
    <source>
        <dbReference type="SAM" id="Phobius"/>
    </source>
</evidence>
<proteinExistence type="predicted"/>
<accession>A0A645E7J4</accession>